<dbReference type="GO" id="GO:0016791">
    <property type="term" value="F:phosphatase activity"/>
    <property type="evidence" value="ECO:0007669"/>
    <property type="project" value="TreeGrafter"/>
</dbReference>
<dbReference type="GO" id="GO:0052846">
    <property type="term" value="F:inositol-1,5-bisdiphosphate-2,3,4,6-tetrakisphosphate 1-diphosphatase activity"/>
    <property type="evidence" value="ECO:0007669"/>
    <property type="project" value="EnsemblFungi"/>
</dbReference>
<dbReference type="HOGENOM" id="CLU_047845_1_1_1"/>
<dbReference type="EMBL" id="KE546996">
    <property type="protein sequence ID" value="EPY49254.1"/>
    <property type="molecule type" value="Genomic_DNA"/>
</dbReference>
<keyword evidence="7" id="KW-1185">Reference proteome</keyword>
<protein>
    <submittedName>
        <fullName evidence="5 6">Phosphoprotein phosphatase</fullName>
    </submittedName>
</protein>
<feature type="domain" description="Tyrosine specific protein phosphatases" evidence="4">
    <location>
        <begin position="157"/>
        <end position="193"/>
    </location>
</feature>
<dbReference type="GO" id="GO:0052847">
    <property type="term" value="F:inositol-1,5-bisdiphosphate-2,3,4,6-tetrakisphosphate 5-diphosphatase activity"/>
    <property type="evidence" value="ECO:0007669"/>
    <property type="project" value="EnsemblFungi"/>
</dbReference>
<dbReference type="Gene3D" id="3.90.190.10">
    <property type="entry name" value="Protein tyrosine phosphatase superfamily"/>
    <property type="match status" value="1"/>
</dbReference>
<dbReference type="FunFam" id="3.90.190.10:FF:000035">
    <property type="entry name" value="Tyrosine phosphatase, putative"/>
    <property type="match status" value="1"/>
</dbReference>
<dbReference type="GO" id="GO:0052845">
    <property type="term" value="F:inositol-5-diphosphate-1,2,3,4,6-pentakisphosphate diphosphatase activity"/>
    <property type="evidence" value="ECO:0007669"/>
    <property type="project" value="EnsemblFungi"/>
</dbReference>
<dbReference type="InterPro" id="IPR016130">
    <property type="entry name" value="Tyr_Pase_AS"/>
</dbReference>
<dbReference type="GO" id="GO:0004309">
    <property type="term" value="F:exopolyphosphatase activity"/>
    <property type="evidence" value="ECO:0007669"/>
    <property type="project" value="EnsemblFungi"/>
</dbReference>
<accession>S9VMQ6</accession>
<reference evidence="5 7" key="1">
    <citation type="journal article" date="2011" name="Science">
        <title>Comparative functional genomics of the fission yeasts.</title>
        <authorList>
            <person name="Rhind N."/>
            <person name="Chen Z."/>
            <person name="Yassour M."/>
            <person name="Thompson D.A."/>
            <person name="Haas B.J."/>
            <person name="Habib N."/>
            <person name="Wapinski I."/>
            <person name="Roy S."/>
            <person name="Lin M.F."/>
            <person name="Heiman D.I."/>
            <person name="Young S.K."/>
            <person name="Furuya K."/>
            <person name="Guo Y."/>
            <person name="Pidoux A."/>
            <person name="Chen H.M."/>
            <person name="Robbertse B."/>
            <person name="Goldberg J.M."/>
            <person name="Aoki K."/>
            <person name="Bayne E.H."/>
            <person name="Berlin A.M."/>
            <person name="Desjardins C.A."/>
            <person name="Dobbs E."/>
            <person name="Dukaj L."/>
            <person name="Fan L."/>
            <person name="FitzGerald M.G."/>
            <person name="French C."/>
            <person name="Gujja S."/>
            <person name="Hansen K."/>
            <person name="Keifenheim D."/>
            <person name="Levin J.Z."/>
            <person name="Mosher R.A."/>
            <person name="Mueller C.A."/>
            <person name="Pfiffner J."/>
            <person name="Priest M."/>
            <person name="Russ C."/>
            <person name="Smialowska A."/>
            <person name="Swoboda P."/>
            <person name="Sykes S.M."/>
            <person name="Vaughn M."/>
            <person name="Vengrova S."/>
            <person name="Yoder R."/>
            <person name="Zeng Q."/>
            <person name="Allshire R."/>
            <person name="Baulcombe D."/>
            <person name="Birren B.W."/>
            <person name="Brown W."/>
            <person name="Ekwall K."/>
            <person name="Kellis M."/>
            <person name="Leatherwood J."/>
            <person name="Levin H."/>
            <person name="Margalit H."/>
            <person name="Martienssen R."/>
            <person name="Nieduszynski C.A."/>
            <person name="Spatafora J.W."/>
            <person name="Friedman N."/>
            <person name="Dalgaard J.Z."/>
            <person name="Baumann P."/>
            <person name="Niki H."/>
            <person name="Regev A."/>
            <person name="Nusbaum C."/>
        </authorList>
    </citation>
    <scope>NUCLEOTIDE SEQUENCE [LARGE SCALE GENOMIC DNA]</scope>
    <source>
        <strain evidence="5">OY26</strain>
        <strain evidence="7">OY26 / ATCC MYA-4695 / CBS 11777 / NBRC 106824 / NRRL Y48691</strain>
    </source>
</reference>
<evidence type="ECO:0000256" key="2">
    <source>
        <dbReference type="ARBA" id="ARBA00022490"/>
    </source>
</evidence>
<organism evidence="5 7">
    <name type="scientific">Schizosaccharomyces cryophilus (strain OY26 / ATCC MYA-4695 / CBS 11777 / NBRC 106824 / NRRL Y48691)</name>
    <name type="common">Fission yeast</name>
    <dbReference type="NCBI Taxonomy" id="653667"/>
    <lineage>
        <taxon>Eukaryota</taxon>
        <taxon>Fungi</taxon>
        <taxon>Dikarya</taxon>
        <taxon>Ascomycota</taxon>
        <taxon>Taphrinomycotina</taxon>
        <taxon>Schizosaccharomycetes</taxon>
        <taxon>Schizosaccharomycetales</taxon>
        <taxon>Schizosaccharomycetaceae</taxon>
        <taxon>Schizosaccharomyces</taxon>
    </lineage>
</organism>
<dbReference type="eggNOG" id="KOG1572">
    <property type="taxonomic scope" value="Eukaryota"/>
</dbReference>
<proteinExistence type="predicted"/>
<dbReference type="Proteomes" id="UP000015464">
    <property type="component" value="Unassembled WGS sequence"/>
</dbReference>
<dbReference type="RefSeq" id="XP_013025923.1">
    <property type="nucleotide sequence ID" value="XM_013170469.1"/>
</dbReference>
<dbReference type="PROSITE" id="PS00383">
    <property type="entry name" value="TYR_PHOSPHATASE_1"/>
    <property type="match status" value="1"/>
</dbReference>
<dbReference type="InterPro" id="IPR000387">
    <property type="entry name" value="Tyr_Pase_dom"/>
</dbReference>
<evidence type="ECO:0000259" key="4">
    <source>
        <dbReference type="PROSITE" id="PS50056"/>
    </source>
</evidence>
<sequence>MSKVIFFTDKLRTETPMSISGPLNNEALSEENFDCLRSKEEKPLQLTGLDELQVKQFLKETKISSSVPMSIPLIVPENFGIVYPNIMYRSSCPNLMNFPFLESLSIRTIVSLRQDEYTQEELEYMKKRNIAYYHVGMPGSKYRKQEFKTDGEQSDYMDIDSLVRKSLRVILKKESWPVLIHCSGGKHRTGIVIGSLRALMDWPVQERIEEYVCHSHPKEREVDKEYIRNFAADSTLVTLANDLKKYTQTVNED</sequence>
<gene>
    <name evidence="5" type="ORF">SPOG_04393</name>
</gene>
<name>S9VMQ6_SCHCR</name>
<dbReference type="Pfam" id="PF03162">
    <property type="entry name" value="Y_phosphatase2"/>
    <property type="match status" value="1"/>
</dbReference>
<evidence type="ECO:0000313" key="5">
    <source>
        <dbReference type="EMBL" id="EPY49253.1"/>
    </source>
</evidence>
<keyword evidence="2" id="KW-0963">Cytoplasm</keyword>
<comment type="subcellular location">
    <subcellularLocation>
        <location evidence="1">Cytoplasm</location>
    </subcellularLocation>
</comment>
<dbReference type="InterPro" id="IPR029021">
    <property type="entry name" value="Prot-tyrosine_phosphatase-like"/>
</dbReference>
<dbReference type="SUPFAM" id="SSF52799">
    <property type="entry name" value="(Phosphotyrosine protein) phosphatases II"/>
    <property type="match status" value="1"/>
</dbReference>
<dbReference type="InterPro" id="IPR004861">
    <property type="entry name" value="Siw14-like"/>
</dbReference>
<dbReference type="RefSeq" id="XP_013025924.1">
    <property type="nucleotide sequence ID" value="XM_013170470.1"/>
</dbReference>
<evidence type="ECO:0000313" key="7">
    <source>
        <dbReference type="Proteomes" id="UP000015464"/>
    </source>
</evidence>
<dbReference type="GO" id="GO:0052840">
    <property type="term" value="F:inositol diphosphate tetrakisphosphate diphosphatase activity"/>
    <property type="evidence" value="ECO:0007669"/>
    <property type="project" value="TreeGrafter"/>
</dbReference>
<dbReference type="PANTHER" id="PTHR31126">
    <property type="entry name" value="TYROSINE-PROTEIN PHOSPHATASE"/>
    <property type="match status" value="1"/>
</dbReference>
<keyword evidence="3" id="KW-0378">Hydrolase</keyword>
<dbReference type="OrthoDB" id="6375174at2759"/>
<dbReference type="PROSITE" id="PS50056">
    <property type="entry name" value="TYR_PHOSPHATASE_2"/>
    <property type="match status" value="1"/>
</dbReference>
<evidence type="ECO:0000256" key="3">
    <source>
        <dbReference type="ARBA" id="ARBA00022801"/>
    </source>
</evidence>
<dbReference type="OMA" id="FHTIEVA"/>
<evidence type="ECO:0000256" key="1">
    <source>
        <dbReference type="ARBA" id="ARBA00004496"/>
    </source>
</evidence>
<dbReference type="GeneID" id="25038706"/>
<dbReference type="AlphaFoldDB" id="S9VMQ6"/>
<reference evidence="5" key="2">
    <citation type="submission" date="2012-08" db="EMBL/GenBank/DDBJ databases">
        <authorList>
            <consortium name="The Broad Institute Genome Sequencing Platform"/>
            <person name="Nusbaum C."/>
            <person name="Russ C."/>
            <person name="Rhind N."/>
            <person name="Niki H."/>
            <person name="Allshire R."/>
            <person name="Walker B."/>
            <person name="Young S.K."/>
            <person name="Zeng Q."/>
            <person name="Gargeya S."/>
            <person name="Fitzgerald M."/>
            <person name="Haas B."/>
            <person name="Abouelleil A."/>
            <person name="Alvarado L."/>
            <person name="Arachchi H.M."/>
            <person name="Berlin A.M."/>
            <person name="Chapman S.B."/>
            <person name="Goldberg J."/>
            <person name="Griggs A."/>
            <person name="Gujja S."/>
            <person name="Hansen M."/>
            <person name="Howarth C."/>
            <person name="Imamovic A."/>
            <person name="Larimer J."/>
            <person name="McCowen C."/>
            <person name="Montmayeur A."/>
            <person name="Murphy C."/>
            <person name="Neiman D."/>
            <person name="Pearson M."/>
            <person name="Priest M."/>
            <person name="Roberts A."/>
            <person name="Saif S."/>
            <person name="Shea T."/>
            <person name="Sisk P."/>
            <person name="Sykes S."/>
            <person name="Wortman J."/>
            <person name="Birren B."/>
        </authorList>
    </citation>
    <scope>NUCLEOTIDE SEQUENCE</scope>
    <source>
        <strain evidence="5">OY26</strain>
    </source>
</reference>
<dbReference type="GO" id="GO:0052843">
    <property type="term" value="F:inositol-1-diphosphate-2,3,4,5,6-pentakisphosphate diphosphatase activity"/>
    <property type="evidence" value="ECO:0007669"/>
    <property type="project" value="EnsemblFungi"/>
</dbReference>
<dbReference type="EMBL" id="KE546996">
    <property type="protein sequence ID" value="EPY49253.1"/>
    <property type="molecule type" value="Genomic_DNA"/>
</dbReference>
<dbReference type="GO" id="GO:0005737">
    <property type="term" value="C:cytoplasm"/>
    <property type="evidence" value="ECO:0007669"/>
    <property type="project" value="UniProtKB-SubCell"/>
</dbReference>
<dbReference type="STRING" id="653667.S9VMQ6"/>
<dbReference type="GO" id="GO:0004427">
    <property type="term" value="F:inorganic diphosphate phosphatase activity"/>
    <property type="evidence" value="ECO:0007669"/>
    <property type="project" value="EnsemblFungi"/>
</dbReference>
<dbReference type="PANTHER" id="PTHR31126:SF48">
    <property type="entry name" value="INOSITOL PHOSPHATASE SIW14"/>
    <property type="match status" value="1"/>
</dbReference>
<evidence type="ECO:0000313" key="6">
    <source>
        <dbReference type="EMBL" id="EPY49254.1"/>
    </source>
</evidence>